<evidence type="ECO:0000313" key="1">
    <source>
        <dbReference type="EMBL" id="GAA1559933.1"/>
    </source>
</evidence>
<dbReference type="InterPro" id="IPR013783">
    <property type="entry name" value="Ig-like_fold"/>
</dbReference>
<dbReference type="EMBL" id="BAAAOS010000008">
    <property type="protein sequence ID" value="GAA1559933.1"/>
    <property type="molecule type" value="Genomic_DNA"/>
</dbReference>
<keyword evidence="2" id="KW-1185">Reference proteome</keyword>
<dbReference type="RefSeq" id="WP_344210564.1">
    <property type="nucleotide sequence ID" value="NZ_BAAAOS010000008.1"/>
</dbReference>
<comment type="caution">
    <text evidence="1">The sequence shown here is derived from an EMBL/GenBank/DDBJ whole genome shotgun (WGS) entry which is preliminary data.</text>
</comment>
<evidence type="ECO:0000313" key="2">
    <source>
        <dbReference type="Proteomes" id="UP001500393"/>
    </source>
</evidence>
<protein>
    <submittedName>
        <fullName evidence="1">Uncharacterized protein</fullName>
    </submittedName>
</protein>
<name>A0ABP4NG66_9ACTN</name>
<sequence length="230" mass="24408">MADNSAYQLVVASGESLLARDQADIWDSGKVASAQSAGVPYDGPVLVSGTRYHWKVRCWTRTATPRRGVMPPGGETGVLEEADWSGAQWIGAPAGRVESDGPVVAWTFDQAGNTEGWQAENNVGPLQVADGLATTTVTGPDPFICSTNVFISSVPRTAPPATWGITRISRGVQDAEITHQNEERDQAGAHRVFSQAGPAHGYTGCRSPGWLTSARGQGVRIWSRTPNPPA</sequence>
<dbReference type="Gene3D" id="2.60.40.10">
    <property type="entry name" value="Immunoglobulins"/>
    <property type="match status" value="1"/>
</dbReference>
<gene>
    <name evidence="1" type="ORF">GCM10009789_11550</name>
</gene>
<dbReference type="PANTHER" id="PTHR33307:SF6">
    <property type="entry name" value="ALPHA-RHAMNOSIDASE (EUROFUNG)-RELATED"/>
    <property type="match status" value="1"/>
</dbReference>
<accession>A0ABP4NG66</accession>
<dbReference type="Pfam" id="PF25788">
    <property type="entry name" value="Ig_Rha78A_N"/>
    <property type="match status" value="1"/>
</dbReference>
<dbReference type="InterPro" id="IPR016007">
    <property type="entry name" value="Alpha_rhamnosid"/>
</dbReference>
<reference evidence="2" key="1">
    <citation type="journal article" date="2019" name="Int. J. Syst. Evol. Microbiol.">
        <title>The Global Catalogue of Microorganisms (GCM) 10K type strain sequencing project: providing services to taxonomists for standard genome sequencing and annotation.</title>
        <authorList>
            <consortium name="The Broad Institute Genomics Platform"/>
            <consortium name="The Broad Institute Genome Sequencing Center for Infectious Disease"/>
            <person name="Wu L."/>
            <person name="Ma J."/>
        </authorList>
    </citation>
    <scope>NUCLEOTIDE SEQUENCE [LARGE SCALE GENOMIC DNA]</scope>
    <source>
        <strain evidence="2">JCM 14969</strain>
    </source>
</reference>
<organism evidence="1 2">
    <name type="scientific">Kribbella sancticallisti</name>
    <dbReference type="NCBI Taxonomy" id="460087"/>
    <lineage>
        <taxon>Bacteria</taxon>
        <taxon>Bacillati</taxon>
        <taxon>Actinomycetota</taxon>
        <taxon>Actinomycetes</taxon>
        <taxon>Propionibacteriales</taxon>
        <taxon>Kribbellaceae</taxon>
        <taxon>Kribbella</taxon>
    </lineage>
</organism>
<dbReference type="PANTHER" id="PTHR33307">
    <property type="entry name" value="ALPHA-RHAMNOSIDASE (EUROFUNG)"/>
    <property type="match status" value="1"/>
</dbReference>
<proteinExistence type="predicted"/>
<dbReference type="Proteomes" id="UP001500393">
    <property type="component" value="Unassembled WGS sequence"/>
</dbReference>